<evidence type="ECO:0000313" key="2">
    <source>
        <dbReference type="Proteomes" id="UP000250358"/>
    </source>
</evidence>
<protein>
    <submittedName>
        <fullName evidence="1">Uncharacterized protein</fullName>
    </submittedName>
</protein>
<reference evidence="1 2" key="1">
    <citation type="submission" date="2018-06" db="EMBL/GenBank/DDBJ databases">
        <authorList>
            <consortium name="Pathogen Informatics"/>
            <person name="Doyle S."/>
        </authorList>
    </citation>
    <scope>NUCLEOTIDE SEQUENCE [LARGE SCALE GENOMIC DNA]</scope>
    <source>
        <strain evidence="1 2">NCTC11165</strain>
    </source>
</reference>
<dbReference type="RefSeq" id="WP_128115670.1">
    <property type="nucleotide sequence ID" value="NZ_UAQM01000011.1"/>
</dbReference>
<dbReference type="EMBL" id="UAQM01000011">
    <property type="protein sequence ID" value="SPU44280.1"/>
    <property type="molecule type" value="Genomic_DNA"/>
</dbReference>
<dbReference type="AlphaFoldDB" id="A0A2X1AKM3"/>
<organism evidence="1 2">
    <name type="scientific">Brevundimonas diminuta</name>
    <name type="common">Pseudomonas diminuta</name>
    <dbReference type="NCBI Taxonomy" id="293"/>
    <lineage>
        <taxon>Bacteria</taxon>
        <taxon>Pseudomonadati</taxon>
        <taxon>Pseudomonadota</taxon>
        <taxon>Alphaproteobacteria</taxon>
        <taxon>Caulobacterales</taxon>
        <taxon>Caulobacteraceae</taxon>
        <taxon>Brevundimonas</taxon>
    </lineage>
</organism>
<name>A0A2X1AKM3_BREDI</name>
<evidence type="ECO:0000313" key="1">
    <source>
        <dbReference type="EMBL" id="SPU44280.1"/>
    </source>
</evidence>
<dbReference type="Proteomes" id="UP000250358">
    <property type="component" value="Unassembled WGS sequence"/>
</dbReference>
<accession>A0A2X1AKM3</accession>
<sequence length="525" mass="56827">MTSWTDYQDDISDAISESVDIDWNASDGARAVVRWLNENVSLTASANDALALRAMLDNLVIAQGLSKEIREHATDAARSYLYNTRAMLSAAPAPEGGAALELIEAAKECLRLGRSTGEDTPENRKRARAQYRLNQLTTPKNIIAALATREEAPAEAGEIGDALFRALRSYKLTNMACEDDPSIGYPLVDLMSNDGTDISTGEEEMRVLADHLSEALRAQPQARSWGWDYEICTGCSASLTASDIKAGGHVSCCPDRRMVTVRDLVDAYEAQRKPQAREVSGPAEPEVGRAIYERIEKLLTDDPNGWERQYLSHLVESVEEVGGYDGPQAREEAQPVAWACLTCNSPRAVDPCPKCGTALTEPAKGWVWPRTPDVARIRALAREVGYAIGVHGTMERDLDLIAAPWVAEAVTPLELAQHIASALGGNVLAYKVQDKPCGRWSCNINANGWFKLIDLSVMPPITHPATDALRVAVEALEAITDLSVNLRQGGPDSSDLNDLSDALNTAVDVAHEALAALQAEQKSGA</sequence>
<proteinExistence type="predicted"/>
<gene>
    <name evidence="1" type="ORF">NCTC11165_01682</name>
</gene>